<dbReference type="Pfam" id="PF23493">
    <property type="entry name" value="CysS_C"/>
    <property type="match status" value="1"/>
</dbReference>
<dbReference type="RefSeq" id="WP_274991534.1">
    <property type="nucleotide sequence ID" value="NZ_JAJQQP010000001.1"/>
</dbReference>
<feature type="transmembrane region" description="Helical" evidence="1">
    <location>
        <begin position="12"/>
        <end position="42"/>
    </location>
</feature>
<name>A0ABU2CNP5_9MICO</name>
<evidence type="ECO:0000313" key="5">
    <source>
        <dbReference type="Proteomes" id="UP001183585"/>
    </source>
</evidence>
<accession>A0ABU2CNP5</accession>
<organism evidence="4 5">
    <name type="scientific">Promicromonospora iranensis</name>
    <dbReference type="NCBI Taxonomy" id="1105144"/>
    <lineage>
        <taxon>Bacteria</taxon>
        <taxon>Bacillati</taxon>
        <taxon>Actinomycetota</taxon>
        <taxon>Actinomycetes</taxon>
        <taxon>Micrococcales</taxon>
        <taxon>Promicromonosporaceae</taxon>
        <taxon>Promicromonospora</taxon>
    </lineage>
</organism>
<keyword evidence="1" id="KW-0812">Transmembrane</keyword>
<evidence type="ECO:0000259" key="2">
    <source>
        <dbReference type="Pfam" id="PF23493"/>
    </source>
</evidence>
<gene>
    <name evidence="4" type="ORF">J2S48_002287</name>
</gene>
<dbReference type="Pfam" id="PF23494">
    <property type="entry name" value="bPH_10"/>
    <property type="match status" value="1"/>
</dbReference>
<evidence type="ECO:0000259" key="3">
    <source>
        <dbReference type="Pfam" id="PF23494"/>
    </source>
</evidence>
<dbReference type="EMBL" id="JAVDYE010000001">
    <property type="protein sequence ID" value="MDR7382772.1"/>
    <property type="molecule type" value="Genomic_DNA"/>
</dbReference>
<sequence length="236" mass="25786">MTTTEVRQPPALPVVFGLGVLAIGLVLGWFAAPLASGLAGLIEASPLPVPGLLQLVETLPPAWTLGILGGLGFLGGAFIAFTIVGEAPALTVADDHLEHRQEEREVWIERSDVGVVFRDGDELMLLRPDGSLRTRLDADSLSGAEVKGALEQHRWPWRDTDPYEEQFERWLDGRPGFTAAEHEALRRRLEERKDVAASRKADEDLAALGLVARVRDDRIQVRRTTSAGEGSRGTDR</sequence>
<feature type="transmembrane region" description="Helical" evidence="1">
    <location>
        <begin position="62"/>
        <end position="84"/>
    </location>
</feature>
<keyword evidence="1" id="KW-0472">Membrane</keyword>
<keyword evidence="1" id="KW-1133">Transmembrane helix</keyword>
<dbReference type="Proteomes" id="UP001183585">
    <property type="component" value="Unassembled WGS sequence"/>
</dbReference>
<comment type="caution">
    <text evidence="4">The sequence shown here is derived from an EMBL/GenBank/DDBJ whole genome shotgun (WGS) entry which is preliminary data.</text>
</comment>
<dbReference type="InterPro" id="IPR056411">
    <property type="entry name" value="CysS_C"/>
</dbReference>
<evidence type="ECO:0000313" key="4">
    <source>
        <dbReference type="EMBL" id="MDR7382772.1"/>
    </source>
</evidence>
<feature type="domain" description="Cysteinyl-tRNA ligase anticodon binding" evidence="2">
    <location>
        <begin position="174"/>
        <end position="222"/>
    </location>
</feature>
<dbReference type="InterPro" id="IPR057798">
    <property type="entry name" value="PH_YqeB"/>
</dbReference>
<evidence type="ECO:0000256" key="1">
    <source>
        <dbReference type="SAM" id="Phobius"/>
    </source>
</evidence>
<keyword evidence="5" id="KW-1185">Reference proteome</keyword>
<proteinExistence type="predicted"/>
<protein>
    <submittedName>
        <fullName evidence="4">Uncharacterized protein</fullName>
    </submittedName>
</protein>
<reference evidence="4 5" key="1">
    <citation type="submission" date="2023-07" db="EMBL/GenBank/DDBJ databases">
        <title>Sequencing the genomes of 1000 actinobacteria strains.</title>
        <authorList>
            <person name="Klenk H.-P."/>
        </authorList>
    </citation>
    <scope>NUCLEOTIDE SEQUENCE [LARGE SCALE GENOMIC DNA]</scope>
    <source>
        <strain evidence="4 5">DSM 45554</strain>
    </source>
</reference>
<feature type="domain" description="YqeB PH" evidence="3">
    <location>
        <begin position="4"/>
        <end position="158"/>
    </location>
</feature>